<sequence>MYHDHHTIKLRMILSTFNPCLLYNNHSTTIIGLQTDDTLIAADNAFMVLKQEELEKVKFLVKPYKALKTDGHLEFNGPKITLLPDGLQITQEKQASNIIELDQASFAKEQYVAQRARGA</sequence>
<organism evidence="1 2">
    <name type="scientific">Lasallia pustulata</name>
    <dbReference type="NCBI Taxonomy" id="136370"/>
    <lineage>
        <taxon>Eukaryota</taxon>
        <taxon>Fungi</taxon>
        <taxon>Dikarya</taxon>
        <taxon>Ascomycota</taxon>
        <taxon>Pezizomycotina</taxon>
        <taxon>Lecanoromycetes</taxon>
        <taxon>OSLEUM clade</taxon>
        <taxon>Umbilicariomycetidae</taxon>
        <taxon>Umbilicariales</taxon>
        <taxon>Umbilicariaceae</taxon>
        <taxon>Lasallia</taxon>
    </lineage>
</organism>
<keyword evidence="2" id="KW-1185">Reference proteome</keyword>
<proteinExistence type="predicted"/>
<accession>A0A1W5D4X4</accession>
<evidence type="ECO:0000313" key="1">
    <source>
        <dbReference type="EMBL" id="SLM38022.1"/>
    </source>
</evidence>
<dbReference type="Proteomes" id="UP000192927">
    <property type="component" value="Unassembled WGS sequence"/>
</dbReference>
<name>A0A1W5D4X4_9LECA</name>
<evidence type="ECO:0000313" key="2">
    <source>
        <dbReference type="Proteomes" id="UP000192927"/>
    </source>
</evidence>
<protein>
    <submittedName>
        <fullName evidence="1">Uncharacterized protein</fullName>
    </submittedName>
</protein>
<reference evidence="2" key="1">
    <citation type="submission" date="2017-03" db="EMBL/GenBank/DDBJ databases">
        <authorList>
            <person name="Sharma R."/>
            <person name="Thines M."/>
        </authorList>
    </citation>
    <scope>NUCLEOTIDE SEQUENCE [LARGE SCALE GENOMIC DNA]</scope>
</reference>
<dbReference type="AlphaFoldDB" id="A0A1W5D4X4"/>
<dbReference type="EMBL" id="FWEW01002119">
    <property type="protein sequence ID" value="SLM38022.1"/>
    <property type="molecule type" value="Genomic_DNA"/>
</dbReference>